<feature type="binding site" description="in other chain" evidence="5">
    <location>
        <begin position="204"/>
        <end position="205"/>
    </location>
    <ligand>
        <name>a purine D-ribonucleoside</name>
        <dbReference type="ChEBI" id="CHEBI:142355"/>
        <note>ligand shared between dimeric partners</note>
    </ligand>
</feature>
<comment type="similarity">
    <text evidence="1 5">Belongs to the PNP/UDP phosphorylase family.</text>
</comment>
<accession>A0ABV3X673</accession>
<reference evidence="7 8" key="1">
    <citation type="submission" date="2023-04" db="EMBL/GenBank/DDBJ databases">
        <title>Genome Sequence of Selenomonas sputigena ATCC 33150.</title>
        <authorList>
            <person name="Miller D.P."/>
            <person name="Anvari S."/>
            <person name="Polson S.W."/>
            <person name="Macdonald M."/>
            <person name="Mcdowell J.V."/>
        </authorList>
    </citation>
    <scope>NUCLEOTIDE SEQUENCE [LARGE SCALE GENOMIC DNA]</scope>
    <source>
        <strain evidence="7 8">ATCC 33150</strain>
    </source>
</reference>
<feature type="binding site" evidence="5">
    <location>
        <position position="5"/>
    </location>
    <ligand>
        <name>a purine D-ribonucleoside</name>
        <dbReference type="ChEBI" id="CHEBI:142355"/>
        <note>ligand shared between dimeric partners</note>
    </ligand>
</feature>
<feature type="binding site" description="in other chain" evidence="5">
    <location>
        <begin position="180"/>
        <end position="182"/>
    </location>
    <ligand>
        <name>a purine D-ribonucleoside</name>
        <dbReference type="ChEBI" id="CHEBI:142355"/>
        <note>ligand shared between dimeric partners</note>
    </ligand>
</feature>
<evidence type="ECO:0000256" key="1">
    <source>
        <dbReference type="ARBA" id="ARBA00010456"/>
    </source>
</evidence>
<comment type="subunit">
    <text evidence="5">Homohexamer; trimer of homodimers.</text>
</comment>
<evidence type="ECO:0000256" key="4">
    <source>
        <dbReference type="ARBA" id="ARBA00048447"/>
    </source>
</evidence>
<sequence>MPTPHNSAQPGDIAERILLPGDPLRAKYIAENFLEDSREYTRVRNVLGYTGKYKGVPVSVQGTGMGMPSIAIYAHELIHVYGVKKLLRVGSCGALAKDIHIRDIVIAQGTTTDSSMPRNIFGASVNFAPLADFSLLERAVSRAREKELPVRVGNVLSQDRFYDDEIDFQKLLSYGVLAAEMETAALYLLAAKFGVQALGIFTVSDHITCKEKPSTPEERETSFNDMITLSLETIIAEE</sequence>
<feature type="domain" description="Nucleoside phosphorylase" evidence="6">
    <location>
        <begin position="16"/>
        <end position="224"/>
    </location>
</feature>
<gene>
    <name evidence="5 7" type="primary">deoD</name>
    <name evidence="7" type="ORF">QCO44_07830</name>
</gene>
<evidence type="ECO:0000313" key="8">
    <source>
        <dbReference type="Proteomes" id="UP001559623"/>
    </source>
</evidence>
<keyword evidence="2 5" id="KW-0328">Glycosyltransferase</keyword>
<feature type="binding site" description="in other chain" evidence="5">
    <location>
        <position position="25"/>
    </location>
    <ligand>
        <name>phosphate</name>
        <dbReference type="ChEBI" id="CHEBI:43474"/>
        <note>ligand shared between dimeric partners</note>
    </ligand>
</feature>
<feature type="binding site" evidence="5">
    <location>
        <position position="44"/>
    </location>
    <ligand>
        <name>phosphate</name>
        <dbReference type="ChEBI" id="CHEBI:43474"/>
        <note>ligand shared between dimeric partners</note>
    </ligand>
</feature>
<dbReference type="EMBL" id="JARVLH010000004">
    <property type="protein sequence ID" value="MEX5285544.1"/>
    <property type="molecule type" value="Genomic_DNA"/>
</dbReference>
<evidence type="ECO:0000259" key="6">
    <source>
        <dbReference type="Pfam" id="PF01048"/>
    </source>
</evidence>
<comment type="function">
    <text evidence="5">Catalyzes the reversible phosphorolytic breakdown of the N-glycosidic bond in the beta-(deoxy)ribonucleoside molecules, with the formation of the corresponding free purine bases and pentose-1-phosphate.</text>
</comment>
<keyword evidence="8" id="KW-1185">Reference proteome</keyword>
<dbReference type="InterPro" id="IPR004402">
    <property type="entry name" value="DeoD-type"/>
</dbReference>
<evidence type="ECO:0000256" key="2">
    <source>
        <dbReference type="ARBA" id="ARBA00022676"/>
    </source>
</evidence>
<feature type="binding site" description="in other chain" evidence="5">
    <location>
        <begin position="88"/>
        <end position="91"/>
    </location>
    <ligand>
        <name>phosphate</name>
        <dbReference type="ChEBI" id="CHEBI:43474"/>
        <note>ligand shared between dimeric partners</note>
    </ligand>
</feature>
<feature type="site" description="Important for catalytic activity" evidence="5">
    <location>
        <position position="219"/>
    </location>
</feature>
<dbReference type="InterPro" id="IPR018016">
    <property type="entry name" value="Nucleoside_phosphorylase_CS"/>
</dbReference>
<dbReference type="Pfam" id="PF01048">
    <property type="entry name" value="PNP_UDP_1"/>
    <property type="match status" value="1"/>
</dbReference>
<dbReference type="NCBIfam" id="NF004489">
    <property type="entry name" value="PRK05819.1"/>
    <property type="match status" value="1"/>
</dbReference>
<feature type="active site" description="Proton donor" evidence="5">
    <location>
        <position position="205"/>
    </location>
</feature>
<comment type="catalytic activity">
    <reaction evidence="5">
        <text>a purine 2'-deoxy-D-ribonucleoside + phosphate = a purine nucleobase + 2-deoxy-alpha-D-ribose 1-phosphate</text>
        <dbReference type="Rhea" id="RHEA:36431"/>
        <dbReference type="ChEBI" id="CHEBI:26386"/>
        <dbReference type="ChEBI" id="CHEBI:43474"/>
        <dbReference type="ChEBI" id="CHEBI:57259"/>
        <dbReference type="ChEBI" id="CHEBI:142361"/>
        <dbReference type="EC" id="2.4.2.1"/>
    </reaction>
</comment>
<dbReference type="PANTHER" id="PTHR43691">
    <property type="entry name" value="URIDINE PHOSPHORYLASE"/>
    <property type="match status" value="1"/>
</dbReference>
<organism evidence="7 8">
    <name type="scientific">Selenomonas sputigena</name>
    <dbReference type="NCBI Taxonomy" id="69823"/>
    <lineage>
        <taxon>Bacteria</taxon>
        <taxon>Bacillati</taxon>
        <taxon>Bacillota</taxon>
        <taxon>Negativicutes</taxon>
        <taxon>Selenomonadales</taxon>
        <taxon>Selenomonadaceae</taxon>
        <taxon>Selenomonas</taxon>
    </lineage>
</organism>
<evidence type="ECO:0000313" key="7">
    <source>
        <dbReference type="EMBL" id="MEX5285544.1"/>
    </source>
</evidence>
<dbReference type="InterPro" id="IPR000845">
    <property type="entry name" value="Nucleoside_phosphorylase_d"/>
</dbReference>
<protein>
    <recommendedName>
        <fullName evidence="5">Purine nucleoside phosphorylase DeoD-type</fullName>
        <shortName evidence="5">PNP</shortName>
        <ecNumber evidence="5">2.4.2.1</ecNumber>
    </recommendedName>
</protein>
<keyword evidence="3 5" id="KW-0808">Transferase</keyword>
<dbReference type="EC" id="2.4.2.1" evidence="5"/>
<dbReference type="Gene3D" id="3.40.50.1580">
    <property type="entry name" value="Nucleoside phosphorylase domain"/>
    <property type="match status" value="1"/>
</dbReference>
<dbReference type="InterPro" id="IPR035994">
    <property type="entry name" value="Nucleoside_phosphorylase_sf"/>
</dbReference>
<evidence type="ECO:0000256" key="3">
    <source>
        <dbReference type="ARBA" id="ARBA00022679"/>
    </source>
</evidence>
<dbReference type="HAMAP" id="MF_01627">
    <property type="entry name" value="Pur_nucleosid_phosp"/>
    <property type="match status" value="1"/>
</dbReference>
<proteinExistence type="inferred from homology"/>
<comment type="catalytic activity">
    <reaction evidence="4">
        <text>uridine + phosphate = alpha-D-ribose 1-phosphate + uracil</text>
        <dbReference type="Rhea" id="RHEA:24388"/>
        <dbReference type="ChEBI" id="CHEBI:16704"/>
        <dbReference type="ChEBI" id="CHEBI:17568"/>
        <dbReference type="ChEBI" id="CHEBI:43474"/>
        <dbReference type="ChEBI" id="CHEBI:57720"/>
        <dbReference type="EC" id="2.4.2.3"/>
    </reaction>
</comment>
<evidence type="ECO:0000256" key="5">
    <source>
        <dbReference type="HAMAP-Rule" id="MF_01627"/>
    </source>
</evidence>
<dbReference type="Proteomes" id="UP001559623">
    <property type="component" value="Unassembled WGS sequence"/>
</dbReference>
<comment type="caution">
    <text evidence="7">The sequence shown here is derived from an EMBL/GenBank/DDBJ whole genome shotgun (WGS) entry which is preliminary data.</text>
</comment>
<dbReference type="CDD" id="cd09006">
    <property type="entry name" value="PNP_EcPNPI-like"/>
    <property type="match status" value="1"/>
</dbReference>
<dbReference type="RefSeq" id="WP_368847270.1">
    <property type="nucleotide sequence ID" value="NZ_CP194411.1"/>
</dbReference>
<dbReference type="PROSITE" id="PS01232">
    <property type="entry name" value="PNP_UDP_1"/>
    <property type="match status" value="1"/>
</dbReference>
<comment type="catalytic activity">
    <reaction evidence="5">
        <text>a purine D-ribonucleoside + phosphate = a purine nucleobase + alpha-D-ribose 1-phosphate</text>
        <dbReference type="Rhea" id="RHEA:19805"/>
        <dbReference type="ChEBI" id="CHEBI:26386"/>
        <dbReference type="ChEBI" id="CHEBI:43474"/>
        <dbReference type="ChEBI" id="CHEBI:57720"/>
        <dbReference type="ChEBI" id="CHEBI:142355"/>
        <dbReference type="EC" id="2.4.2.1"/>
    </reaction>
</comment>
<dbReference type="SUPFAM" id="SSF53167">
    <property type="entry name" value="Purine and uridine phosphorylases"/>
    <property type="match status" value="1"/>
</dbReference>
<name>A0ABV3X673_9FIRM</name>
<dbReference type="NCBIfam" id="TIGR00107">
    <property type="entry name" value="deoD"/>
    <property type="match status" value="1"/>
</dbReference>
<dbReference type="PANTHER" id="PTHR43691:SF11">
    <property type="entry name" value="FI09636P-RELATED"/>
    <property type="match status" value="1"/>
</dbReference>
<dbReference type="GO" id="GO:0004731">
    <property type="term" value="F:purine-nucleoside phosphorylase activity"/>
    <property type="evidence" value="ECO:0007669"/>
    <property type="project" value="UniProtKB-EC"/>
</dbReference>
<feature type="binding site" description="in other chain" evidence="5">
    <location>
        <position position="21"/>
    </location>
    <ligand>
        <name>phosphate</name>
        <dbReference type="ChEBI" id="CHEBI:43474"/>
        <note>ligand shared between dimeric partners</note>
    </ligand>
</feature>